<evidence type="ECO:0000313" key="3">
    <source>
        <dbReference type="Proteomes" id="UP000030693"/>
    </source>
</evidence>
<dbReference type="Pfam" id="PF09285">
    <property type="entry name" value="Elong-fact-P_C"/>
    <property type="match status" value="1"/>
</dbReference>
<evidence type="ECO:0000259" key="1">
    <source>
        <dbReference type="SMART" id="SM00841"/>
    </source>
</evidence>
<protein>
    <recommendedName>
        <fullName evidence="1">Elongation factor P C-terminal domain-containing protein</fullName>
    </recommendedName>
</protein>
<sequence length="62" mass="6640">MPDMLTVEVVETGPSRGSGTGGATKPAFLAGGVRVLVPEYITTGERIVIRTETMEFNRRATD</sequence>
<dbReference type="FunFam" id="2.40.50.140:FF:000004">
    <property type="entry name" value="Elongation factor P"/>
    <property type="match status" value="1"/>
</dbReference>
<dbReference type="Proteomes" id="UP000030693">
    <property type="component" value="Unassembled WGS sequence"/>
</dbReference>
<gene>
    <name evidence="2" type="ORF">H696_04363</name>
</gene>
<dbReference type="GO" id="GO:0005829">
    <property type="term" value="C:cytosol"/>
    <property type="evidence" value="ECO:0007669"/>
    <property type="project" value="UniProtKB-ARBA"/>
</dbReference>
<dbReference type="SUPFAM" id="SSF50249">
    <property type="entry name" value="Nucleic acid-binding proteins"/>
    <property type="match status" value="1"/>
</dbReference>
<dbReference type="RefSeq" id="XP_009496515.1">
    <property type="nucleotide sequence ID" value="XM_009498240.1"/>
</dbReference>
<dbReference type="PROSITE" id="PS01275">
    <property type="entry name" value="EFP"/>
    <property type="match status" value="1"/>
</dbReference>
<feature type="domain" description="Elongation factor P C-terminal" evidence="1">
    <location>
        <begin position="5"/>
        <end position="59"/>
    </location>
</feature>
<dbReference type="AlphaFoldDB" id="A0A058Z3T8"/>
<dbReference type="OrthoDB" id="7025426at2759"/>
<dbReference type="EMBL" id="KB932207">
    <property type="protein sequence ID" value="KCV68944.1"/>
    <property type="molecule type" value="Genomic_DNA"/>
</dbReference>
<dbReference type="InterPro" id="IPR013852">
    <property type="entry name" value="Transl_elong_P/YeiP_CS"/>
</dbReference>
<dbReference type="Gene3D" id="2.40.50.140">
    <property type="entry name" value="Nucleic acid-binding proteins"/>
    <property type="match status" value="1"/>
</dbReference>
<organism evidence="2">
    <name type="scientific">Fonticula alba</name>
    <name type="common">Slime mold</name>
    <dbReference type="NCBI Taxonomy" id="691883"/>
    <lineage>
        <taxon>Eukaryota</taxon>
        <taxon>Rotosphaerida</taxon>
        <taxon>Fonticulaceae</taxon>
        <taxon>Fonticula</taxon>
    </lineage>
</organism>
<dbReference type="GO" id="GO:0043043">
    <property type="term" value="P:peptide biosynthetic process"/>
    <property type="evidence" value="ECO:0007669"/>
    <property type="project" value="InterPro"/>
</dbReference>
<keyword evidence="3" id="KW-1185">Reference proteome</keyword>
<name>A0A058Z3T8_FONAL</name>
<accession>A0A058Z3T8</accession>
<reference evidence="2" key="1">
    <citation type="submission" date="2013-04" db="EMBL/GenBank/DDBJ databases">
        <title>The Genome Sequence of Fonticula alba ATCC 38817.</title>
        <authorList>
            <consortium name="The Broad Institute Genomics Platform"/>
            <person name="Russ C."/>
            <person name="Cuomo C."/>
            <person name="Burger G."/>
            <person name="Gray M.W."/>
            <person name="Holland P.W.H."/>
            <person name="King N."/>
            <person name="Lang F.B.F."/>
            <person name="Roger A.J."/>
            <person name="Ruiz-Trillo I."/>
            <person name="Brown M."/>
            <person name="Walker B."/>
            <person name="Young S."/>
            <person name="Zeng Q."/>
            <person name="Gargeya S."/>
            <person name="Fitzgerald M."/>
            <person name="Haas B."/>
            <person name="Abouelleil A."/>
            <person name="Allen A.W."/>
            <person name="Alvarado L."/>
            <person name="Arachchi H.M."/>
            <person name="Berlin A.M."/>
            <person name="Chapman S.B."/>
            <person name="Gainer-Dewar J."/>
            <person name="Goldberg J."/>
            <person name="Griggs A."/>
            <person name="Gujja S."/>
            <person name="Hansen M."/>
            <person name="Howarth C."/>
            <person name="Imamovic A."/>
            <person name="Ireland A."/>
            <person name="Larimer J."/>
            <person name="McCowan C."/>
            <person name="Murphy C."/>
            <person name="Pearson M."/>
            <person name="Poon T.W."/>
            <person name="Priest M."/>
            <person name="Roberts A."/>
            <person name="Saif S."/>
            <person name="Shea T."/>
            <person name="Sisk P."/>
            <person name="Sykes S."/>
            <person name="Wortman J."/>
            <person name="Nusbaum C."/>
            <person name="Birren B."/>
        </authorList>
    </citation>
    <scope>NUCLEOTIDE SEQUENCE [LARGE SCALE GENOMIC DNA]</scope>
    <source>
        <strain evidence="2">ATCC 38817</strain>
    </source>
</reference>
<dbReference type="InterPro" id="IPR015365">
    <property type="entry name" value="Elong-fact-P_C"/>
</dbReference>
<dbReference type="GeneID" id="20529088"/>
<dbReference type="InterPro" id="IPR012340">
    <property type="entry name" value="NA-bd_OB-fold"/>
</dbReference>
<evidence type="ECO:0000313" key="2">
    <source>
        <dbReference type="EMBL" id="KCV68944.1"/>
    </source>
</evidence>
<dbReference type="SMART" id="SM00841">
    <property type="entry name" value="Elong-fact-P_C"/>
    <property type="match status" value="1"/>
</dbReference>
<proteinExistence type="predicted"/>